<accession>H6LGX1</accession>
<dbReference type="Proteomes" id="UP000007177">
    <property type="component" value="Chromosome"/>
</dbReference>
<dbReference type="KEGG" id="awo:Awo_c28860"/>
<keyword evidence="3" id="KW-1185">Reference proteome</keyword>
<reference evidence="2 3" key="2">
    <citation type="journal article" date="2012" name="PLoS ONE">
        <title>An ancient pathway combining carbon dioxide fixation with the generation and utilization of a sodium ion gradient for ATP synthesis.</title>
        <authorList>
            <person name="Poehlein A."/>
            <person name="Schmidt S."/>
            <person name="Kaster A.K."/>
            <person name="Goenrich M."/>
            <person name="Vollmers J."/>
            <person name="Thurmer A."/>
            <person name="Bertsch J."/>
            <person name="Schuchmann K."/>
            <person name="Voigt B."/>
            <person name="Hecker M."/>
            <person name="Daniel R."/>
            <person name="Thauer R.K."/>
            <person name="Gottschalk G."/>
            <person name="Muller V."/>
        </authorList>
    </citation>
    <scope>NUCLEOTIDE SEQUENCE [LARGE SCALE GENOMIC DNA]</scope>
    <source>
        <strain evidence="3">ATCC 29683 / DSM 1030 / JCM 2381 / KCTC 1655 / WB1</strain>
    </source>
</reference>
<evidence type="ECO:0000313" key="2">
    <source>
        <dbReference type="EMBL" id="AFA49635.1"/>
    </source>
</evidence>
<dbReference type="Pfam" id="PF01381">
    <property type="entry name" value="HTH_3"/>
    <property type="match status" value="1"/>
</dbReference>
<sequence length="74" mass="8249">MKAIMENKIKQLRITSGLTQRELSERAGINIRQIQKYEVGDPEIGKVSLKISVALADALGVKDLRELLNKSDNV</sequence>
<dbReference type="CDD" id="cd00093">
    <property type="entry name" value="HTH_XRE"/>
    <property type="match status" value="1"/>
</dbReference>
<dbReference type="InterPro" id="IPR001387">
    <property type="entry name" value="Cro/C1-type_HTH"/>
</dbReference>
<dbReference type="EMBL" id="CP002987">
    <property type="protein sequence ID" value="AFA49635.1"/>
    <property type="molecule type" value="Genomic_DNA"/>
</dbReference>
<dbReference type="InterPro" id="IPR010982">
    <property type="entry name" value="Lambda_DNA-bd_dom_sf"/>
</dbReference>
<dbReference type="AlphaFoldDB" id="H6LGX1"/>
<protein>
    <submittedName>
        <fullName evidence="2">Transcriptional regulator</fullName>
    </submittedName>
</protein>
<dbReference type="SUPFAM" id="SSF47413">
    <property type="entry name" value="lambda repressor-like DNA-binding domains"/>
    <property type="match status" value="1"/>
</dbReference>
<dbReference type="PROSITE" id="PS50943">
    <property type="entry name" value="HTH_CROC1"/>
    <property type="match status" value="1"/>
</dbReference>
<evidence type="ECO:0000313" key="3">
    <source>
        <dbReference type="Proteomes" id="UP000007177"/>
    </source>
</evidence>
<gene>
    <name evidence="2" type="ordered locus">Awo_c28860</name>
</gene>
<evidence type="ECO:0000259" key="1">
    <source>
        <dbReference type="PROSITE" id="PS50943"/>
    </source>
</evidence>
<proteinExistence type="predicted"/>
<feature type="domain" description="HTH cro/C1-type" evidence="1">
    <location>
        <begin position="9"/>
        <end position="67"/>
    </location>
</feature>
<dbReference type="SMART" id="SM00530">
    <property type="entry name" value="HTH_XRE"/>
    <property type="match status" value="1"/>
</dbReference>
<dbReference type="HOGENOM" id="CLU_066192_62_5_9"/>
<organism evidence="2 3">
    <name type="scientific">Acetobacterium woodii (strain ATCC 29683 / DSM 1030 / JCM 2381 / KCTC 1655 / WB1)</name>
    <dbReference type="NCBI Taxonomy" id="931626"/>
    <lineage>
        <taxon>Bacteria</taxon>
        <taxon>Bacillati</taxon>
        <taxon>Bacillota</taxon>
        <taxon>Clostridia</taxon>
        <taxon>Eubacteriales</taxon>
        <taxon>Eubacteriaceae</taxon>
        <taxon>Acetobacterium</taxon>
    </lineage>
</organism>
<dbReference type="GO" id="GO:0003677">
    <property type="term" value="F:DNA binding"/>
    <property type="evidence" value="ECO:0007669"/>
    <property type="project" value="InterPro"/>
</dbReference>
<dbReference type="Gene3D" id="1.10.260.40">
    <property type="entry name" value="lambda repressor-like DNA-binding domains"/>
    <property type="match status" value="1"/>
</dbReference>
<name>H6LGX1_ACEWD</name>
<dbReference type="eggNOG" id="COG1396">
    <property type="taxonomic scope" value="Bacteria"/>
</dbReference>
<reference evidence="3" key="1">
    <citation type="submission" date="2011-07" db="EMBL/GenBank/DDBJ databases">
        <title>Complete genome sequence of Acetobacterium woodii.</title>
        <authorList>
            <person name="Poehlein A."/>
            <person name="Schmidt S."/>
            <person name="Kaster A.-K."/>
            <person name="Goenrich M."/>
            <person name="Vollmers J."/>
            <person name="Thuermer A."/>
            <person name="Gottschalk G."/>
            <person name="Thauer R.K."/>
            <person name="Daniel R."/>
            <person name="Mueller V."/>
        </authorList>
    </citation>
    <scope>NUCLEOTIDE SEQUENCE [LARGE SCALE GENOMIC DNA]</scope>
    <source>
        <strain evidence="3">ATCC 29683 / DSM 1030 / JCM 2381 / KCTC 1655 / WB1</strain>
    </source>
</reference>